<reference evidence="2 3" key="1">
    <citation type="submission" date="2019-03" db="EMBL/GenBank/DDBJ databases">
        <title>Genomic Encyclopedia of Archaeal and Bacterial Type Strains, Phase II (KMG-II): from individual species to whole genera.</title>
        <authorList>
            <person name="Goeker M."/>
        </authorList>
    </citation>
    <scope>NUCLEOTIDE SEQUENCE [LARGE SCALE GENOMIC DNA]</scope>
    <source>
        <strain evidence="2 3">DSM 45499</strain>
    </source>
</reference>
<dbReference type="Pfam" id="PF06889">
    <property type="entry name" value="DUF1266"/>
    <property type="match status" value="1"/>
</dbReference>
<proteinExistence type="predicted"/>
<dbReference type="AlphaFoldDB" id="A0A4R7URA0"/>
<sequence length="255" mass="28218">MHVATLRGVVVCDHVEGVVSARQGPFYGPLAHGFACGAHIPVHVSRPWNAMDDPARDYRADRETLADSWGVETAEDWSRQVEYLLAGQNVGPEADAVLNVRQTLLRGQGHYDLPTWQKAIGDLPRGQPVEVAELAELAAVITRYESRFRTDGLLPSDGVVTSVSGYDFGRAVNMARWGFGARFCDYRTAEGIVLRAGELCRRQYTSWADFSAGYALGRVLRFDGEAYGHLYASVLGPHRLLTADRTSPWWHVPFA</sequence>
<accession>A0A4R7URA0</accession>
<gene>
    <name evidence="2" type="ORF">CLV71_1306</name>
</gene>
<name>A0A4R7URA0_9PSEU</name>
<comment type="caution">
    <text evidence="2">The sequence shown here is derived from an EMBL/GenBank/DDBJ whole genome shotgun (WGS) entry which is preliminary data.</text>
</comment>
<evidence type="ECO:0000259" key="1">
    <source>
        <dbReference type="Pfam" id="PF06889"/>
    </source>
</evidence>
<dbReference type="EMBL" id="SOCP01000030">
    <property type="protein sequence ID" value="TDV36800.1"/>
    <property type="molecule type" value="Genomic_DNA"/>
</dbReference>
<dbReference type="Proteomes" id="UP000294927">
    <property type="component" value="Unassembled WGS sequence"/>
</dbReference>
<evidence type="ECO:0000313" key="2">
    <source>
        <dbReference type="EMBL" id="TDV36800.1"/>
    </source>
</evidence>
<protein>
    <submittedName>
        <fullName evidence="2">Uncharacterized protein DUF1266</fullName>
    </submittedName>
</protein>
<feature type="domain" description="DUF1266" evidence="1">
    <location>
        <begin position="65"/>
        <end position="254"/>
    </location>
</feature>
<organism evidence="2 3">
    <name type="scientific">Actinophytocola oryzae</name>
    <dbReference type="NCBI Taxonomy" id="502181"/>
    <lineage>
        <taxon>Bacteria</taxon>
        <taxon>Bacillati</taxon>
        <taxon>Actinomycetota</taxon>
        <taxon>Actinomycetes</taxon>
        <taxon>Pseudonocardiales</taxon>
        <taxon>Pseudonocardiaceae</taxon>
    </lineage>
</organism>
<evidence type="ECO:0000313" key="3">
    <source>
        <dbReference type="Proteomes" id="UP000294927"/>
    </source>
</evidence>
<dbReference type="InterPro" id="IPR009677">
    <property type="entry name" value="DUF1266"/>
</dbReference>
<keyword evidence="3" id="KW-1185">Reference proteome</keyword>